<organism evidence="2 3">
    <name type="scientific">Microthlaspi erraticum</name>
    <dbReference type="NCBI Taxonomy" id="1685480"/>
    <lineage>
        <taxon>Eukaryota</taxon>
        <taxon>Viridiplantae</taxon>
        <taxon>Streptophyta</taxon>
        <taxon>Embryophyta</taxon>
        <taxon>Tracheophyta</taxon>
        <taxon>Spermatophyta</taxon>
        <taxon>Magnoliopsida</taxon>
        <taxon>eudicotyledons</taxon>
        <taxon>Gunneridae</taxon>
        <taxon>Pentapetalae</taxon>
        <taxon>rosids</taxon>
        <taxon>malvids</taxon>
        <taxon>Brassicales</taxon>
        <taxon>Brassicaceae</taxon>
        <taxon>Coluteocarpeae</taxon>
        <taxon>Microthlaspi</taxon>
    </lineage>
</organism>
<accession>A0A6D2HV82</accession>
<reference evidence="2" key="1">
    <citation type="submission" date="2020-01" db="EMBL/GenBank/DDBJ databases">
        <authorList>
            <person name="Mishra B."/>
        </authorList>
    </citation>
    <scope>NUCLEOTIDE SEQUENCE [LARGE SCALE GENOMIC DNA]</scope>
</reference>
<feature type="compositionally biased region" description="Polar residues" evidence="1">
    <location>
        <begin position="8"/>
        <end position="19"/>
    </location>
</feature>
<feature type="compositionally biased region" description="Basic and acidic residues" evidence="1">
    <location>
        <begin position="85"/>
        <end position="95"/>
    </location>
</feature>
<evidence type="ECO:0000256" key="1">
    <source>
        <dbReference type="SAM" id="MobiDB-lite"/>
    </source>
</evidence>
<dbReference type="AlphaFoldDB" id="A0A6D2HV82"/>
<feature type="compositionally biased region" description="Basic and acidic residues" evidence="1">
    <location>
        <begin position="63"/>
        <end position="73"/>
    </location>
</feature>
<feature type="region of interest" description="Disordered" evidence="1">
    <location>
        <begin position="53"/>
        <end position="148"/>
    </location>
</feature>
<name>A0A6D2HV82_9BRAS</name>
<keyword evidence="3" id="KW-1185">Reference proteome</keyword>
<evidence type="ECO:0000313" key="2">
    <source>
        <dbReference type="EMBL" id="CAA7020855.1"/>
    </source>
</evidence>
<feature type="region of interest" description="Disordered" evidence="1">
    <location>
        <begin position="1"/>
        <end position="22"/>
    </location>
</feature>
<proteinExistence type="predicted"/>
<dbReference type="EMBL" id="CACVBM020000556">
    <property type="protein sequence ID" value="CAA7020855.1"/>
    <property type="molecule type" value="Genomic_DNA"/>
</dbReference>
<dbReference type="Proteomes" id="UP000467841">
    <property type="component" value="Unassembled WGS sequence"/>
</dbReference>
<comment type="caution">
    <text evidence="2">The sequence shown here is derived from an EMBL/GenBank/DDBJ whole genome shotgun (WGS) entry which is preliminary data.</text>
</comment>
<protein>
    <submittedName>
        <fullName evidence="2">Uncharacterized protein</fullName>
    </submittedName>
</protein>
<evidence type="ECO:0000313" key="3">
    <source>
        <dbReference type="Proteomes" id="UP000467841"/>
    </source>
</evidence>
<sequence length="148" mass="16063">MYKDKHGTSSQKRSYNQKSGDCLDGLIKNQCPTAQTGWPRNYCFALGQSHIRPSEVSAKVRNRPADHATRPGEHCPAVGHATNAPRRDAHDHAARPGEQGLAAVQPVPVPRPMHPSESGKIVPRPAEKPSAKSLSARPRRPTVISSGR</sequence>
<gene>
    <name evidence="2" type="ORF">MERR_LOCUS8090</name>
</gene>